<dbReference type="Proteomes" id="UP001519344">
    <property type="component" value="Unassembled WGS sequence"/>
</dbReference>
<organism evidence="2 3">
    <name type="scientific">Paenibacillus aceris</name>
    <dbReference type="NCBI Taxonomy" id="869555"/>
    <lineage>
        <taxon>Bacteria</taxon>
        <taxon>Bacillati</taxon>
        <taxon>Bacillota</taxon>
        <taxon>Bacilli</taxon>
        <taxon>Bacillales</taxon>
        <taxon>Paenibacillaceae</taxon>
        <taxon>Paenibacillus</taxon>
    </lineage>
</organism>
<gene>
    <name evidence="2" type="ORF">J2Z65_002997</name>
</gene>
<dbReference type="EMBL" id="JAGGKV010000006">
    <property type="protein sequence ID" value="MBP1963778.1"/>
    <property type="molecule type" value="Genomic_DNA"/>
</dbReference>
<sequence length="286" mass="32809">MSSSLQHVMAEQFGVTTELHPQPLFTIAGSRLSTESGMQELISAYSPLMKALEPAAAGAYFISRLSVLNMAMHEMLINDELIDLAPELWTLQIYKHDKGHAEFRYVLHEIRYLEGPREGERSAWREELLCHWYGTHIRPIVEAAALAADMDITHLWKLFPIRLRYRFDHLKEQAGCERQQLRIEEEWTFVTKELSGQVFGRAGNPLNVKFIHLDYPGAPGEPDKQMRMKTACCMFYRTEGGHYCFTCPRMKPSEREERKVQIREKLAQEAMAKGCCAIDSSMGAPK</sequence>
<name>A0ABS4HYR0_9BACL</name>
<evidence type="ECO:0000259" key="1">
    <source>
        <dbReference type="Pfam" id="PF11575"/>
    </source>
</evidence>
<dbReference type="InterPro" id="IPR024726">
    <property type="entry name" value="FhuF_C"/>
</dbReference>
<evidence type="ECO:0000313" key="2">
    <source>
        <dbReference type="EMBL" id="MBP1963778.1"/>
    </source>
</evidence>
<protein>
    <submittedName>
        <fullName evidence="2">Ferric iron reductase protein FhuF</fullName>
    </submittedName>
</protein>
<feature type="domain" description="Ferric siderophore reductase C-terminal" evidence="1">
    <location>
        <begin position="232"/>
        <end position="249"/>
    </location>
</feature>
<proteinExistence type="predicted"/>
<accession>A0ABS4HYR0</accession>
<evidence type="ECO:0000313" key="3">
    <source>
        <dbReference type="Proteomes" id="UP001519344"/>
    </source>
</evidence>
<reference evidence="2 3" key="1">
    <citation type="submission" date="2021-03" db="EMBL/GenBank/DDBJ databases">
        <title>Genomic Encyclopedia of Type Strains, Phase IV (KMG-IV): sequencing the most valuable type-strain genomes for metagenomic binning, comparative biology and taxonomic classification.</title>
        <authorList>
            <person name="Goeker M."/>
        </authorList>
    </citation>
    <scope>NUCLEOTIDE SEQUENCE [LARGE SCALE GENOMIC DNA]</scope>
    <source>
        <strain evidence="2 3">DSM 24950</strain>
    </source>
</reference>
<dbReference type="Pfam" id="PF11575">
    <property type="entry name" value="FhuF_C"/>
    <property type="match status" value="1"/>
</dbReference>
<dbReference type="RefSeq" id="WP_167061426.1">
    <property type="nucleotide sequence ID" value="NZ_JAAOZR010000024.1"/>
</dbReference>
<keyword evidence="3" id="KW-1185">Reference proteome</keyword>
<comment type="caution">
    <text evidence="2">The sequence shown here is derived from an EMBL/GenBank/DDBJ whole genome shotgun (WGS) entry which is preliminary data.</text>
</comment>